<organism evidence="2">
    <name type="scientific">Solanum chacoense</name>
    <name type="common">Chaco potato</name>
    <dbReference type="NCBI Taxonomy" id="4108"/>
    <lineage>
        <taxon>Eukaryota</taxon>
        <taxon>Viridiplantae</taxon>
        <taxon>Streptophyta</taxon>
        <taxon>Embryophyta</taxon>
        <taxon>Tracheophyta</taxon>
        <taxon>Spermatophyta</taxon>
        <taxon>Magnoliopsida</taxon>
        <taxon>eudicotyledons</taxon>
        <taxon>Gunneridae</taxon>
        <taxon>Pentapetalae</taxon>
        <taxon>asterids</taxon>
        <taxon>lamiids</taxon>
        <taxon>Solanales</taxon>
        <taxon>Solanaceae</taxon>
        <taxon>Solanoideae</taxon>
        <taxon>Solaneae</taxon>
        <taxon>Solanum</taxon>
    </lineage>
</organism>
<feature type="non-terminal residue" evidence="2">
    <location>
        <position position="1"/>
    </location>
</feature>
<evidence type="ECO:0000313" key="2">
    <source>
        <dbReference type="EMBL" id="JAP08054.1"/>
    </source>
</evidence>
<keyword evidence="1" id="KW-0472">Membrane</keyword>
<sequence length="61" mass="7179">PNQNNCNILQHKKLDERVLADLCYIGAFFILPFLLISLVLWHPTLSFWVFYLFVNIPMKGL</sequence>
<dbReference type="EMBL" id="GEDG01037574">
    <property type="protein sequence ID" value="JAP08054.1"/>
    <property type="molecule type" value="Transcribed_RNA"/>
</dbReference>
<reference evidence="2" key="1">
    <citation type="submission" date="2015-12" db="EMBL/GenBank/DDBJ databases">
        <title>Gene expression during late stages of embryo sac development: a critical building block for successful pollen-pistil interactions.</title>
        <authorList>
            <person name="Liu Y."/>
            <person name="Joly V."/>
            <person name="Sabar M."/>
            <person name="Matton D.P."/>
        </authorList>
    </citation>
    <scope>NUCLEOTIDE SEQUENCE</scope>
</reference>
<dbReference type="AlphaFoldDB" id="A0A0V0GLC2"/>
<keyword evidence="1" id="KW-0812">Transmembrane</keyword>
<name>A0A0V0GLC2_SOLCH</name>
<evidence type="ECO:0000256" key="1">
    <source>
        <dbReference type="SAM" id="Phobius"/>
    </source>
</evidence>
<keyword evidence="1" id="KW-1133">Transmembrane helix</keyword>
<proteinExistence type="predicted"/>
<feature type="transmembrane region" description="Helical" evidence="1">
    <location>
        <begin position="24"/>
        <end position="54"/>
    </location>
</feature>
<protein>
    <submittedName>
        <fullName evidence="2">Putative ovule protein</fullName>
    </submittedName>
</protein>
<accession>A0A0V0GLC2</accession>